<feature type="chain" id="PRO_5039318421" evidence="5">
    <location>
        <begin position="30"/>
        <end position="313"/>
    </location>
</feature>
<feature type="signal peptide" evidence="5">
    <location>
        <begin position="1"/>
        <end position="29"/>
    </location>
</feature>
<evidence type="ECO:0000256" key="4">
    <source>
        <dbReference type="ARBA" id="ARBA00022729"/>
    </source>
</evidence>
<dbReference type="GO" id="GO:0030313">
    <property type="term" value="C:cell envelope"/>
    <property type="evidence" value="ECO:0007669"/>
    <property type="project" value="UniProtKB-SubCell"/>
</dbReference>
<keyword evidence="7" id="KW-1185">Reference proteome</keyword>
<dbReference type="SUPFAM" id="SSF53807">
    <property type="entry name" value="Helical backbone' metal receptor"/>
    <property type="match status" value="1"/>
</dbReference>
<dbReference type="Proteomes" id="UP000193010">
    <property type="component" value="Unassembled WGS sequence"/>
</dbReference>
<name>A0A1X1U2R8_MYCFL</name>
<keyword evidence="3" id="KW-0479">Metal-binding</keyword>
<keyword evidence="4 5" id="KW-0732">Signal</keyword>
<organism evidence="6 7">
    <name type="scientific">Mycobacterium florentinum</name>
    <dbReference type="NCBI Taxonomy" id="292462"/>
    <lineage>
        <taxon>Bacteria</taxon>
        <taxon>Bacillati</taxon>
        <taxon>Actinomycetota</taxon>
        <taxon>Actinomycetes</taxon>
        <taxon>Mycobacteriales</taxon>
        <taxon>Mycobacteriaceae</taxon>
        <taxon>Mycobacterium</taxon>
        <taxon>Mycobacterium simiae complex</taxon>
    </lineage>
</organism>
<gene>
    <name evidence="6" type="ORF">AWC05_26385</name>
</gene>
<evidence type="ECO:0000256" key="2">
    <source>
        <dbReference type="ARBA" id="ARBA00022448"/>
    </source>
</evidence>
<dbReference type="AlphaFoldDB" id="A0A1X1U2R8"/>
<dbReference type="EMBL" id="LQOV01000018">
    <property type="protein sequence ID" value="ORV51132.1"/>
    <property type="molecule type" value="Genomic_DNA"/>
</dbReference>
<accession>A0A1X1U2R8</accession>
<dbReference type="STRING" id="292462.AWC05_26385"/>
<dbReference type="PROSITE" id="PS51257">
    <property type="entry name" value="PROKAR_LIPOPROTEIN"/>
    <property type="match status" value="1"/>
</dbReference>
<sequence>MGQLVGKCRRSRFLPALAVACVIGATAIAGCGVAGSAHQHGAGVVASTDVWGSVAQVVAGRHINVKWILSGATIDPHTYQASASDAAAILDAGLVVYNGGGYDPWATQVLNGHSNIKSLDAYSFAPKADNGNPANEHVFYDLGVAKTVANAIAERLSAIDADNANDYRANAAAFGRDADVIAGSERGIGNTFPNTSVVATEPVAFYLLKATGLVDRTPESFMSANENGTDPSPADMAFVLDLVNRHQVAAVLVNPQTATPAISGLQDAARRAGVPVTLVTETLPDGADYLTWQRNTVEALQTALRSSRDNARN</sequence>
<dbReference type="PANTHER" id="PTHR42953:SF1">
    <property type="entry name" value="METAL-BINDING PROTEIN HI_0362-RELATED"/>
    <property type="match status" value="1"/>
</dbReference>
<dbReference type="Pfam" id="PF01297">
    <property type="entry name" value="ZnuA"/>
    <property type="match status" value="1"/>
</dbReference>
<evidence type="ECO:0000256" key="1">
    <source>
        <dbReference type="ARBA" id="ARBA00004196"/>
    </source>
</evidence>
<evidence type="ECO:0000256" key="5">
    <source>
        <dbReference type="SAM" id="SignalP"/>
    </source>
</evidence>
<proteinExistence type="predicted"/>
<reference evidence="6 7" key="1">
    <citation type="submission" date="2016-01" db="EMBL/GenBank/DDBJ databases">
        <title>The new phylogeny of the genus Mycobacterium.</title>
        <authorList>
            <person name="Tarcisio F."/>
            <person name="Conor M."/>
            <person name="Antonella G."/>
            <person name="Elisabetta G."/>
            <person name="Giulia F.S."/>
            <person name="Sara T."/>
            <person name="Anna F."/>
            <person name="Clotilde B."/>
            <person name="Roberto B."/>
            <person name="Veronica D.S."/>
            <person name="Fabio R."/>
            <person name="Monica P."/>
            <person name="Olivier J."/>
            <person name="Enrico T."/>
            <person name="Nicola S."/>
        </authorList>
    </citation>
    <scope>NUCLEOTIDE SEQUENCE [LARGE SCALE GENOMIC DNA]</scope>
    <source>
        <strain evidence="6 7">DSM 44852</strain>
    </source>
</reference>
<protein>
    <submittedName>
        <fullName evidence="6">ABC transporter substrate-binding protein</fullName>
    </submittedName>
</protein>
<dbReference type="InterPro" id="IPR050492">
    <property type="entry name" value="Bact_metal-bind_prot9"/>
</dbReference>
<dbReference type="RefSeq" id="WP_085223319.1">
    <property type="nucleotide sequence ID" value="NZ_AP022576.1"/>
</dbReference>
<dbReference type="OrthoDB" id="5296019at2"/>
<dbReference type="GO" id="GO:0046872">
    <property type="term" value="F:metal ion binding"/>
    <property type="evidence" value="ECO:0007669"/>
    <property type="project" value="UniProtKB-KW"/>
</dbReference>
<evidence type="ECO:0000313" key="6">
    <source>
        <dbReference type="EMBL" id="ORV51132.1"/>
    </source>
</evidence>
<comment type="subcellular location">
    <subcellularLocation>
        <location evidence="1">Cell envelope</location>
    </subcellularLocation>
</comment>
<keyword evidence="2" id="KW-0813">Transport</keyword>
<dbReference type="InterPro" id="IPR006127">
    <property type="entry name" value="ZnuA-like"/>
</dbReference>
<dbReference type="GO" id="GO:0030001">
    <property type="term" value="P:metal ion transport"/>
    <property type="evidence" value="ECO:0007669"/>
    <property type="project" value="InterPro"/>
</dbReference>
<evidence type="ECO:0000313" key="7">
    <source>
        <dbReference type="Proteomes" id="UP000193010"/>
    </source>
</evidence>
<dbReference type="Gene3D" id="3.40.50.1980">
    <property type="entry name" value="Nitrogenase molybdenum iron protein domain"/>
    <property type="match status" value="2"/>
</dbReference>
<comment type="caution">
    <text evidence="6">The sequence shown here is derived from an EMBL/GenBank/DDBJ whole genome shotgun (WGS) entry which is preliminary data.</text>
</comment>
<evidence type="ECO:0000256" key="3">
    <source>
        <dbReference type="ARBA" id="ARBA00022723"/>
    </source>
</evidence>
<dbReference type="PANTHER" id="PTHR42953">
    <property type="entry name" value="HIGH-AFFINITY ZINC UPTAKE SYSTEM PROTEIN ZNUA-RELATED"/>
    <property type="match status" value="1"/>
</dbReference>